<dbReference type="AlphaFoldDB" id="A0AAW2EFF6"/>
<protein>
    <submittedName>
        <fullName evidence="1">Uncharacterized protein</fullName>
    </submittedName>
</protein>
<evidence type="ECO:0000313" key="2">
    <source>
        <dbReference type="Proteomes" id="UP001430953"/>
    </source>
</evidence>
<accession>A0AAW2EFF6</accession>
<keyword evidence="2" id="KW-1185">Reference proteome</keyword>
<dbReference type="EMBL" id="JADYXP020000022">
    <property type="protein sequence ID" value="KAL0102459.1"/>
    <property type="molecule type" value="Genomic_DNA"/>
</dbReference>
<evidence type="ECO:0000313" key="1">
    <source>
        <dbReference type="EMBL" id="KAL0102459.1"/>
    </source>
</evidence>
<reference evidence="1 2" key="1">
    <citation type="submission" date="2023-03" db="EMBL/GenBank/DDBJ databases">
        <title>High recombination rates correlate with genetic variation in Cardiocondyla obscurior ants.</title>
        <authorList>
            <person name="Errbii M."/>
        </authorList>
    </citation>
    <scope>NUCLEOTIDE SEQUENCE [LARGE SCALE GENOMIC DNA]</scope>
    <source>
        <strain evidence="1">Alpha-2009</strain>
        <tissue evidence="1">Whole body</tissue>
    </source>
</reference>
<dbReference type="Proteomes" id="UP001430953">
    <property type="component" value="Unassembled WGS sequence"/>
</dbReference>
<sequence>MPRAFSYRYKYIKMRKLPVNCMETSYHARTCCICDALEVFGNDEGILAESAASYGSSSQGRKLFFLFRRPADYARAFERY</sequence>
<name>A0AAW2EFF6_9HYME</name>
<comment type="caution">
    <text evidence="1">The sequence shown here is derived from an EMBL/GenBank/DDBJ whole genome shotgun (WGS) entry which is preliminary data.</text>
</comment>
<organism evidence="1 2">
    <name type="scientific">Cardiocondyla obscurior</name>
    <dbReference type="NCBI Taxonomy" id="286306"/>
    <lineage>
        <taxon>Eukaryota</taxon>
        <taxon>Metazoa</taxon>
        <taxon>Ecdysozoa</taxon>
        <taxon>Arthropoda</taxon>
        <taxon>Hexapoda</taxon>
        <taxon>Insecta</taxon>
        <taxon>Pterygota</taxon>
        <taxon>Neoptera</taxon>
        <taxon>Endopterygota</taxon>
        <taxon>Hymenoptera</taxon>
        <taxon>Apocrita</taxon>
        <taxon>Aculeata</taxon>
        <taxon>Formicoidea</taxon>
        <taxon>Formicidae</taxon>
        <taxon>Myrmicinae</taxon>
        <taxon>Cardiocondyla</taxon>
    </lineage>
</organism>
<proteinExistence type="predicted"/>
<gene>
    <name evidence="1" type="ORF">PUN28_018017</name>
</gene>